<feature type="region of interest" description="Disordered" evidence="9">
    <location>
        <begin position="1"/>
        <end position="71"/>
    </location>
</feature>
<dbReference type="OrthoDB" id="8901552at2"/>
<name>A0A4U1IGY6_9BACT</name>
<dbReference type="GO" id="GO:0009307">
    <property type="term" value="P:DNA restriction-modification system"/>
    <property type="evidence" value="ECO:0007669"/>
    <property type="project" value="UniProtKB-KW"/>
</dbReference>
<feature type="domain" description="DNA methylase N-4/N-6" evidence="10">
    <location>
        <begin position="106"/>
        <end position="165"/>
    </location>
</feature>
<dbReference type="RefSeq" id="WP_136936298.1">
    <property type="nucleotide sequence ID" value="NZ_SSMQ01000129.1"/>
</dbReference>
<comment type="catalytic activity">
    <reaction evidence="7">
        <text>a 2'-deoxycytidine in DNA + S-adenosyl-L-methionine = an N(4)-methyl-2'-deoxycytidine in DNA + S-adenosyl-L-homocysteine + H(+)</text>
        <dbReference type="Rhea" id="RHEA:16857"/>
        <dbReference type="Rhea" id="RHEA-COMP:11369"/>
        <dbReference type="Rhea" id="RHEA-COMP:13674"/>
        <dbReference type="ChEBI" id="CHEBI:15378"/>
        <dbReference type="ChEBI" id="CHEBI:57856"/>
        <dbReference type="ChEBI" id="CHEBI:59789"/>
        <dbReference type="ChEBI" id="CHEBI:85452"/>
        <dbReference type="ChEBI" id="CHEBI:137933"/>
        <dbReference type="EC" id="2.1.1.113"/>
    </reaction>
</comment>
<keyword evidence="6" id="KW-0238">DNA-binding</keyword>
<dbReference type="Pfam" id="PF01555">
    <property type="entry name" value="N6_N4_Mtase"/>
    <property type="match status" value="1"/>
</dbReference>
<proteinExistence type="inferred from homology"/>
<keyword evidence="3" id="KW-0808">Transferase</keyword>
<dbReference type="CDD" id="cd02440">
    <property type="entry name" value="AdoMet_MTases"/>
    <property type="match status" value="1"/>
</dbReference>
<evidence type="ECO:0000256" key="1">
    <source>
        <dbReference type="ARBA" id="ARBA00010203"/>
    </source>
</evidence>
<comment type="caution">
    <text evidence="11">The sequence shown here is derived from an EMBL/GenBank/DDBJ whole genome shotgun (WGS) entry which is preliminary data.</text>
</comment>
<evidence type="ECO:0000313" key="12">
    <source>
        <dbReference type="Proteomes" id="UP000309215"/>
    </source>
</evidence>
<accession>A0A4U1IGY6</accession>
<dbReference type="InterPro" id="IPR017985">
    <property type="entry name" value="MeTrfase_CN4_CS"/>
</dbReference>
<evidence type="ECO:0000256" key="7">
    <source>
        <dbReference type="ARBA" id="ARBA00049120"/>
    </source>
</evidence>
<evidence type="ECO:0000256" key="5">
    <source>
        <dbReference type="ARBA" id="ARBA00022747"/>
    </source>
</evidence>
<dbReference type="PRINTS" id="PR00508">
    <property type="entry name" value="S21N4MTFRASE"/>
</dbReference>
<gene>
    <name evidence="11" type="ORF">E8A74_50000</name>
</gene>
<dbReference type="SUPFAM" id="SSF53335">
    <property type="entry name" value="S-adenosyl-L-methionine-dependent methyltransferases"/>
    <property type="match status" value="2"/>
</dbReference>
<dbReference type="InterPro" id="IPR002941">
    <property type="entry name" value="DNA_methylase_N4/N6"/>
</dbReference>
<evidence type="ECO:0000256" key="8">
    <source>
        <dbReference type="RuleBase" id="RU362026"/>
    </source>
</evidence>
<protein>
    <recommendedName>
        <fullName evidence="8">Methyltransferase</fullName>
        <ecNumber evidence="8">2.1.1.-</ecNumber>
    </recommendedName>
</protein>
<dbReference type="Gene3D" id="3.40.50.150">
    <property type="entry name" value="Vaccinia Virus protein VP39"/>
    <property type="match status" value="2"/>
</dbReference>
<organism evidence="11 12">
    <name type="scientific">Polyangium fumosum</name>
    <dbReference type="NCBI Taxonomy" id="889272"/>
    <lineage>
        <taxon>Bacteria</taxon>
        <taxon>Pseudomonadati</taxon>
        <taxon>Myxococcota</taxon>
        <taxon>Polyangia</taxon>
        <taxon>Polyangiales</taxon>
        <taxon>Polyangiaceae</taxon>
        <taxon>Polyangium</taxon>
    </lineage>
</organism>
<evidence type="ECO:0000256" key="4">
    <source>
        <dbReference type="ARBA" id="ARBA00022691"/>
    </source>
</evidence>
<dbReference type="GO" id="GO:0008170">
    <property type="term" value="F:N-methyltransferase activity"/>
    <property type="evidence" value="ECO:0007669"/>
    <property type="project" value="InterPro"/>
</dbReference>
<dbReference type="AlphaFoldDB" id="A0A4U1IGY6"/>
<dbReference type="InterPro" id="IPR029063">
    <property type="entry name" value="SAM-dependent_MTases_sf"/>
</dbReference>
<dbReference type="EC" id="2.1.1.-" evidence="8"/>
<evidence type="ECO:0000256" key="6">
    <source>
        <dbReference type="ARBA" id="ARBA00023125"/>
    </source>
</evidence>
<dbReference type="GO" id="GO:0032259">
    <property type="term" value="P:methylation"/>
    <property type="evidence" value="ECO:0007669"/>
    <property type="project" value="UniProtKB-KW"/>
</dbReference>
<dbReference type="Proteomes" id="UP000309215">
    <property type="component" value="Unassembled WGS sequence"/>
</dbReference>
<evidence type="ECO:0000313" key="11">
    <source>
        <dbReference type="EMBL" id="TKC93022.1"/>
    </source>
</evidence>
<keyword evidence="4" id="KW-0949">S-adenosyl-L-methionine</keyword>
<evidence type="ECO:0000256" key="2">
    <source>
        <dbReference type="ARBA" id="ARBA00022603"/>
    </source>
</evidence>
<feature type="compositionally biased region" description="Basic and acidic residues" evidence="9">
    <location>
        <begin position="1"/>
        <end position="55"/>
    </location>
</feature>
<dbReference type="PROSITE" id="PS00093">
    <property type="entry name" value="N4_MTASE"/>
    <property type="match status" value="1"/>
</dbReference>
<dbReference type="EMBL" id="SSMQ01000129">
    <property type="protein sequence ID" value="TKC93022.1"/>
    <property type="molecule type" value="Genomic_DNA"/>
</dbReference>
<dbReference type="GO" id="GO:0003677">
    <property type="term" value="F:DNA binding"/>
    <property type="evidence" value="ECO:0007669"/>
    <property type="project" value="UniProtKB-KW"/>
</dbReference>
<evidence type="ECO:0000259" key="10">
    <source>
        <dbReference type="Pfam" id="PF01555"/>
    </source>
</evidence>
<keyword evidence="2" id="KW-0489">Methyltransferase</keyword>
<comment type="similarity">
    <text evidence="1">Belongs to the N(4)/N(6)-methyltransferase family. N(4) subfamily.</text>
</comment>
<sequence length="460" mass="51441">MRERTKTKPGERRTLGERTRPREQTRPDERTRPREQTRPDERTKPREPMTAREPTKPNVRRALSHVGGETKVEGDFTRGAALVRALDVPPSEVAEEAARAHVHGFHSYPARMHPVTAQRLVESFSRPGNAVLDPFCGSGTVLVEARLVGRKAIGVDANPLAVRLAALKLRDTTEADRAAFVEAARAVALFADERRKAKSGPTRRYGPEDLALFDRHVLLELDGVRAGIDRIEEPAVRGELELVLSSMLTKLSRRTSDTSERELERRIASGYAARLFVRKAEELVARRAEASARLAAAPPARVLEGDARRLDGIDDRSVDLVVTSPPYPGVYDYLAHHEARLRWLRLRPERFERAEIGARRRLDPMGPEEGVARWEREIGDTLAALGRVMRPEASAILLLADSVVAGRPVYSVDVIRRVAPRARLRVDTVASQPRPHFHVPTRSAFASRPRQEHAILLVRA</sequence>
<evidence type="ECO:0000256" key="3">
    <source>
        <dbReference type="ARBA" id="ARBA00022679"/>
    </source>
</evidence>
<keyword evidence="5" id="KW-0680">Restriction system</keyword>
<dbReference type="InterPro" id="IPR001091">
    <property type="entry name" value="RM_Methyltransferase"/>
</dbReference>
<keyword evidence="12" id="KW-1185">Reference proteome</keyword>
<dbReference type="GO" id="GO:0015667">
    <property type="term" value="F:site-specific DNA-methyltransferase (cytosine-N4-specific) activity"/>
    <property type="evidence" value="ECO:0007669"/>
    <property type="project" value="UniProtKB-EC"/>
</dbReference>
<evidence type="ECO:0000256" key="9">
    <source>
        <dbReference type="SAM" id="MobiDB-lite"/>
    </source>
</evidence>
<reference evidence="11 12" key="1">
    <citation type="submission" date="2019-04" db="EMBL/GenBank/DDBJ databases">
        <authorList>
            <person name="Li Y."/>
            <person name="Wang J."/>
        </authorList>
    </citation>
    <scope>NUCLEOTIDE SEQUENCE [LARGE SCALE GENOMIC DNA]</scope>
    <source>
        <strain evidence="11 12">DSM 14668</strain>
    </source>
</reference>